<dbReference type="SUPFAM" id="SSF55729">
    <property type="entry name" value="Acyl-CoA N-acyltransferases (Nat)"/>
    <property type="match status" value="1"/>
</dbReference>
<dbReference type="InterPro" id="IPR016181">
    <property type="entry name" value="Acyl_CoA_acyltransferase"/>
</dbReference>
<dbReference type="PANTHER" id="PTHR43877:SF2">
    <property type="entry name" value="AMINOALKYLPHOSPHONATE N-ACETYLTRANSFERASE-RELATED"/>
    <property type="match status" value="1"/>
</dbReference>
<dbReference type="OrthoDB" id="5419426at2"/>
<protein>
    <submittedName>
        <fullName evidence="4">Putative acetyltransferase</fullName>
    </submittedName>
</protein>
<accession>A0A1I1EMB5</accession>
<reference evidence="4 5" key="1">
    <citation type="submission" date="2016-10" db="EMBL/GenBank/DDBJ databases">
        <authorList>
            <person name="de Groot N.N."/>
        </authorList>
    </citation>
    <scope>NUCLEOTIDE SEQUENCE [LARGE SCALE GENOMIC DNA]</scope>
    <source>
        <strain evidence="4 5">DSM 19113</strain>
    </source>
</reference>
<sequence length="160" mass="18206">MTQIRKITPNDDAALKNIIQSSLKSFGLNIKGTAYFDPELGQMSRFYDAKDNRDYYVALSDEGEVFGGAGFAEYDNEQRVAELQKLYLSEASRGQGLSYQLIELVINEARKAGYQQLYLETHHKLESAVHVYQKVGFREIDAPLKEAQHNACDQFFILDL</sequence>
<dbReference type="EMBL" id="FOLI01000001">
    <property type="protein sequence ID" value="SFB86648.1"/>
    <property type="molecule type" value="Genomic_DNA"/>
</dbReference>
<dbReference type="PROSITE" id="PS51186">
    <property type="entry name" value="GNAT"/>
    <property type="match status" value="1"/>
</dbReference>
<dbReference type="RefSeq" id="WP_091501651.1">
    <property type="nucleotide sequence ID" value="NZ_FOLI01000001.1"/>
</dbReference>
<evidence type="ECO:0000256" key="2">
    <source>
        <dbReference type="ARBA" id="ARBA00023315"/>
    </source>
</evidence>
<keyword evidence="1 4" id="KW-0808">Transferase</keyword>
<dbReference type="AlphaFoldDB" id="A0A1I1EMB5"/>
<proteinExistence type="predicted"/>
<dbReference type="Proteomes" id="UP000199376">
    <property type="component" value="Unassembled WGS sequence"/>
</dbReference>
<dbReference type="PANTHER" id="PTHR43877">
    <property type="entry name" value="AMINOALKYLPHOSPHONATE N-ACETYLTRANSFERASE-RELATED-RELATED"/>
    <property type="match status" value="1"/>
</dbReference>
<name>A0A1I1EMB5_9LACO</name>
<dbReference type="Gene3D" id="3.40.630.30">
    <property type="match status" value="1"/>
</dbReference>
<dbReference type="GO" id="GO:0016747">
    <property type="term" value="F:acyltransferase activity, transferring groups other than amino-acyl groups"/>
    <property type="evidence" value="ECO:0007669"/>
    <property type="project" value="InterPro"/>
</dbReference>
<evidence type="ECO:0000313" key="4">
    <source>
        <dbReference type="EMBL" id="SFB86648.1"/>
    </source>
</evidence>
<keyword evidence="5" id="KW-1185">Reference proteome</keyword>
<dbReference type="STRING" id="283737.SAMN05660453_0484"/>
<gene>
    <name evidence="4" type="ORF">SAMN05660453_0484</name>
</gene>
<feature type="domain" description="N-acetyltransferase" evidence="3">
    <location>
        <begin position="2"/>
        <end position="160"/>
    </location>
</feature>
<dbReference type="CDD" id="cd04301">
    <property type="entry name" value="NAT_SF"/>
    <property type="match status" value="1"/>
</dbReference>
<dbReference type="InterPro" id="IPR050832">
    <property type="entry name" value="Bact_Acetyltransf"/>
</dbReference>
<dbReference type="Pfam" id="PF00583">
    <property type="entry name" value="Acetyltransf_1"/>
    <property type="match status" value="1"/>
</dbReference>
<dbReference type="InterPro" id="IPR000182">
    <property type="entry name" value="GNAT_dom"/>
</dbReference>
<evidence type="ECO:0000259" key="3">
    <source>
        <dbReference type="PROSITE" id="PS51186"/>
    </source>
</evidence>
<evidence type="ECO:0000256" key="1">
    <source>
        <dbReference type="ARBA" id="ARBA00022679"/>
    </source>
</evidence>
<organism evidence="4 5">
    <name type="scientific">Fructobacillus durionis</name>
    <dbReference type="NCBI Taxonomy" id="283737"/>
    <lineage>
        <taxon>Bacteria</taxon>
        <taxon>Bacillati</taxon>
        <taxon>Bacillota</taxon>
        <taxon>Bacilli</taxon>
        <taxon>Lactobacillales</taxon>
        <taxon>Lactobacillaceae</taxon>
        <taxon>Fructobacillus</taxon>
    </lineage>
</organism>
<keyword evidence="2" id="KW-0012">Acyltransferase</keyword>
<evidence type="ECO:0000313" key="5">
    <source>
        <dbReference type="Proteomes" id="UP000199376"/>
    </source>
</evidence>